<dbReference type="GO" id="GO:0016829">
    <property type="term" value="F:lyase activity"/>
    <property type="evidence" value="ECO:0007669"/>
    <property type="project" value="UniProtKB-KW"/>
</dbReference>
<dbReference type="InterPro" id="IPR003778">
    <property type="entry name" value="CT_A_B"/>
</dbReference>
<comment type="caution">
    <text evidence="5">The sequence shown here is derived from an EMBL/GenBank/DDBJ whole genome shotgun (WGS) entry which is preliminary data.</text>
</comment>
<name>A0A0P9P5M1_9PSED</name>
<evidence type="ECO:0000259" key="4">
    <source>
        <dbReference type="SMART" id="SM00797"/>
    </source>
</evidence>
<dbReference type="GO" id="GO:0016787">
    <property type="term" value="F:hydrolase activity"/>
    <property type="evidence" value="ECO:0007669"/>
    <property type="project" value="UniProtKB-KW"/>
</dbReference>
<feature type="domain" description="Carboxyltransferase" evidence="4">
    <location>
        <begin position="22"/>
        <end position="213"/>
    </location>
</feature>
<dbReference type="AlphaFoldDB" id="A0A0P9P5M1"/>
<dbReference type="Gene3D" id="2.40.100.10">
    <property type="entry name" value="Cyclophilin-like"/>
    <property type="match status" value="1"/>
</dbReference>
<dbReference type="Proteomes" id="UP000051335">
    <property type="component" value="Unassembled WGS sequence"/>
</dbReference>
<dbReference type="SMART" id="SM00797">
    <property type="entry name" value="AHS2"/>
    <property type="match status" value="1"/>
</dbReference>
<evidence type="ECO:0000256" key="3">
    <source>
        <dbReference type="ARBA" id="ARBA00022840"/>
    </source>
</evidence>
<dbReference type="InterPro" id="IPR052708">
    <property type="entry name" value="PxpC"/>
</dbReference>
<accession>A0A0P9P5M1</accession>
<dbReference type="PANTHER" id="PTHR43309:SF3">
    <property type="entry name" value="5-OXOPROLINASE SUBUNIT C"/>
    <property type="match status" value="1"/>
</dbReference>
<dbReference type="InterPro" id="IPR029000">
    <property type="entry name" value="Cyclophilin-like_dom_sf"/>
</dbReference>
<keyword evidence="1" id="KW-0547">Nucleotide-binding</keyword>
<evidence type="ECO:0000313" key="5">
    <source>
        <dbReference type="EMBL" id="KPX05429.1"/>
    </source>
</evidence>
<keyword evidence="5" id="KW-0456">Lyase</keyword>
<dbReference type="GO" id="GO:0005524">
    <property type="term" value="F:ATP binding"/>
    <property type="evidence" value="ECO:0007669"/>
    <property type="project" value="UniProtKB-KW"/>
</dbReference>
<keyword evidence="3" id="KW-0067">ATP-binding</keyword>
<dbReference type="EMBL" id="LJQC01000250">
    <property type="protein sequence ID" value="KPX05429.1"/>
    <property type="molecule type" value="Genomic_DNA"/>
</dbReference>
<sequence>MEVISATALATVQDLGRHGSLGYGVGTSGAMDTLSLRLGNLLLGNDEDAAGIEIPLFPFEVRFVDDCTFAITGAACAASLDGERLPGNWVAQARKNQVLRLNYPTMGSRVYLCLAGGVDVPLVLGSRSTQLRGAFGGWQGRALQQGDVIPAGAANEPRASDFGLQSSVAALPLMLDGLPAIRVLPAAEFDCFSAEAQATFFAGEWKITTQSNR</sequence>
<evidence type="ECO:0000256" key="2">
    <source>
        <dbReference type="ARBA" id="ARBA00022801"/>
    </source>
</evidence>
<reference evidence="5 6" key="1">
    <citation type="submission" date="2015-09" db="EMBL/GenBank/DDBJ databases">
        <title>Genome announcement of multiple Pseudomonas syringae strains.</title>
        <authorList>
            <person name="Thakur S."/>
            <person name="Wang P.W."/>
            <person name="Gong Y."/>
            <person name="Weir B.S."/>
            <person name="Guttman D.S."/>
        </authorList>
    </citation>
    <scope>NUCLEOTIDE SEQUENCE [LARGE SCALE GENOMIC DNA]</scope>
    <source>
        <strain evidence="5 6">ICMP17001</strain>
    </source>
</reference>
<organism evidence="5 6">
    <name type="scientific">Pseudomonas syringae pv. coryli</name>
    <dbReference type="NCBI Taxonomy" id="317659"/>
    <lineage>
        <taxon>Bacteria</taxon>
        <taxon>Pseudomonadati</taxon>
        <taxon>Pseudomonadota</taxon>
        <taxon>Gammaproteobacteria</taxon>
        <taxon>Pseudomonadales</taxon>
        <taxon>Pseudomonadaceae</taxon>
        <taxon>Pseudomonas</taxon>
    </lineage>
</organism>
<gene>
    <name evidence="5" type="ORF">ALO75_04749</name>
</gene>
<dbReference type="PANTHER" id="PTHR43309">
    <property type="entry name" value="5-OXOPROLINASE SUBUNIT C"/>
    <property type="match status" value="1"/>
</dbReference>
<dbReference type="Pfam" id="PF02626">
    <property type="entry name" value="CT_A_B"/>
    <property type="match status" value="1"/>
</dbReference>
<keyword evidence="2" id="KW-0378">Hydrolase</keyword>
<evidence type="ECO:0000313" key="6">
    <source>
        <dbReference type="Proteomes" id="UP000051335"/>
    </source>
</evidence>
<feature type="non-terminal residue" evidence="5">
    <location>
        <position position="213"/>
    </location>
</feature>
<keyword evidence="6" id="KW-1185">Reference proteome</keyword>
<proteinExistence type="predicted"/>
<protein>
    <submittedName>
        <fullName evidence="5">Urea amidolyase-related protein</fullName>
    </submittedName>
</protein>
<evidence type="ECO:0000256" key="1">
    <source>
        <dbReference type="ARBA" id="ARBA00022741"/>
    </source>
</evidence>